<proteinExistence type="predicted"/>
<dbReference type="RefSeq" id="WP_057942239.1">
    <property type="nucleotide sequence ID" value="NZ_CP011131.1"/>
</dbReference>
<reference evidence="1 2" key="1">
    <citation type="submission" date="2022-03" db="EMBL/GenBank/DDBJ databases">
        <title>Complete genome sequence of Lysobacter capsici VKM B-2533 and Lysobacter gummosus 10.1.1, promising sources of lytic agents.</title>
        <authorList>
            <person name="Tarlachkov S.V."/>
            <person name="Kudryakova I.V."/>
            <person name="Afoshin A.S."/>
            <person name="Leontyevskaya E.A."/>
            <person name="Leontyevskaya N.V."/>
        </authorList>
    </citation>
    <scope>NUCLEOTIDE SEQUENCE [LARGE SCALE GENOMIC DNA]</scope>
    <source>
        <strain evidence="1 2">10.1.1</strain>
    </source>
</reference>
<name>A0ABY3XHD1_9GAMM</name>
<dbReference type="Gene3D" id="1.10.30.50">
    <property type="match status" value="1"/>
</dbReference>
<gene>
    <name evidence="1" type="ORF">MOV92_07425</name>
</gene>
<dbReference type="EMBL" id="CP093547">
    <property type="protein sequence ID" value="UNP31068.1"/>
    <property type="molecule type" value="Genomic_DNA"/>
</dbReference>
<evidence type="ECO:0000313" key="2">
    <source>
        <dbReference type="Proteomes" id="UP000829194"/>
    </source>
</evidence>
<organism evidence="1 2">
    <name type="scientific">Lysobacter gummosus</name>
    <dbReference type="NCBI Taxonomy" id="262324"/>
    <lineage>
        <taxon>Bacteria</taxon>
        <taxon>Pseudomonadati</taxon>
        <taxon>Pseudomonadota</taxon>
        <taxon>Gammaproteobacteria</taxon>
        <taxon>Lysobacterales</taxon>
        <taxon>Lysobacteraceae</taxon>
        <taxon>Lysobacter</taxon>
    </lineage>
</organism>
<evidence type="ECO:0000313" key="1">
    <source>
        <dbReference type="EMBL" id="UNP31068.1"/>
    </source>
</evidence>
<sequence>MRYVDRGRIAPPASLSDPDGAGARERANAEAHYRDPRAGAYKFKAYKGDDVKLALRTLFDGKCAYCESRHESTSPADIEHYRPKAGVVGEAGHRGYWWLAADWTNLLRSCISCNRVEGHRIAAVGMSAAQIAAQATRNAGKGNLFPIAAARAFQPGDDCDGEDPLLIDPTRRDPAAHLRWHVAEDLSLLAPRFDDSGADAYGERTVEIMALNRQALVEARSRHLQRLNESLLDLEEALDEAAQADPADIAGPLRRAARKLASLHAATAPDQEFSAMARAFVEDAQQRLLARYRELIGAIGAAV</sequence>
<dbReference type="Proteomes" id="UP000829194">
    <property type="component" value="Chromosome"/>
</dbReference>
<evidence type="ECO:0008006" key="3">
    <source>
        <dbReference type="Google" id="ProtNLM"/>
    </source>
</evidence>
<protein>
    <recommendedName>
        <fullName evidence="3">TIGR02646 family protein</fullName>
    </recommendedName>
</protein>
<keyword evidence="2" id="KW-1185">Reference proteome</keyword>
<accession>A0ABY3XHD1</accession>